<name>A0A6G1JWT4_9PLEO</name>
<dbReference type="OrthoDB" id="1859733at2759"/>
<evidence type="ECO:0008006" key="4">
    <source>
        <dbReference type="Google" id="ProtNLM"/>
    </source>
</evidence>
<dbReference type="PANTHER" id="PTHR35567">
    <property type="entry name" value="MALATE DEHYDROGENASE (AFU_ORTHOLOGUE AFUA_2G13800)"/>
    <property type="match status" value="1"/>
</dbReference>
<evidence type="ECO:0000313" key="3">
    <source>
        <dbReference type="Proteomes" id="UP000799428"/>
    </source>
</evidence>
<feature type="signal peptide" evidence="1">
    <location>
        <begin position="1"/>
        <end position="18"/>
    </location>
</feature>
<dbReference type="EMBL" id="MU005781">
    <property type="protein sequence ID" value="KAF2704715.1"/>
    <property type="molecule type" value="Genomic_DNA"/>
</dbReference>
<feature type="chain" id="PRO_5026256880" description="Malate dehydrogenase" evidence="1">
    <location>
        <begin position="19"/>
        <end position="237"/>
    </location>
</feature>
<gene>
    <name evidence="2" type="ORF">K504DRAFT_110386</name>
</gene>
<dbReference type="InterPro" id="IPR021851">
    <property type="entry name" value="DUF3455"/>
</dbReference>
<proteinExistence type="predicted"/>
<sequence>MRFSTLSAVLVLASSAIAMPSWPYGRPLVPRGITLDSLASQMPTSTLPAPKGLVLKFVGLGVGTQNYTCPGNDDTAVPGTTGALARLYDLGTALNADPMAKWKISTISALALNMKSQSDSKLDQYLVSQRYQTVLGEHFFTASTPTFSLDKVKADPFPLAFVSKKADMDAPNTACPGTTAEGAIKWLYLTDDGLSKGGVNTVYRLETAGGNKAATCAGQPLHWEVPYTAQYWVYGPK</sequence>
<keyword evidence="3" id="KW-1185">Reference proteome</keyword>
<accession>A0A6G1JWT4</accession>
<dbReference type="Proteomes" id="UP000799428">
    <property type="component" value="Unassembled WGS sequence"/>
</dbReference>
<dbReference type="AlphaFoldDB" id="A0A6G1JWT4"/>
<protein>
    <recommendedName>
        <fullName evidence="4">Malate dehydrogenase</fullName>
    </recommendedName>
</protein>
<evidence type="ECO:0000313" key="2">
    <source>
        <dbReference type="EMBL" id="KAF2704715.1"/>
    </source>
</evidence>
<keyword evidence="1" id="KW-0732">Signal</keyword>
<evidence type="ECO:0000256" key="1">
    <source>
        <dbReference type="SAM" id="SignalP"/>
    </source>
</evidence>
<reference evidence="2" key="1">
    <citation type="journal article" date="2020" name="Stud. Mycol.">
        <title>101 Dothideomycetes genomes: a test case for predicting lifestyles and emergence of pathogens.</title>
        <authorList>
            <person name="Haridas S."/>
            <person name="Albert R."/>
            <person name="Binder M."/>
            <person name="Bloem J."/>
            <person name="Labutti K."/>
            <person name="Salamov A."/>
            <person name="Andreopoulos B."/>
            <person name="Baker S."/>
            <person name="Barry K."/>
            <person name="Bills G."/>
            <person name="Bluhm B."/>
            <person name="Cannon C."/>
            <person name="Castanera R."/>
            <person name="Culley D."/>
            <person name="Daum C."/>
            <person name="Ezra D."/>
            <person name="Gonzalez J."/>
            <person name="Henrissat B."/>
            <person name="Kuo A."/>
            <person name="Liang C."/>
            <person name="Lipzen A."/>
            <person name="Lutzoni F."/>
            <person name="Magnuson J."/>
            <person name="Mondo S."/>
            <person name="Nolan M."/>
            <person name="Ohm R."/>
            <person name="Pangilinan J."/>
            <person name="Park H.-J."/>
            <person name="Ramirez L."/>
            <person name="Alfaro M."/>
            <person name="Sun H."/>
            <person name="Tritt A."/>
            <person name="Yoshinaga Y."/>
            <person name="Zwiers L.-H."/>
            <person name="Turgeon B."/>
            <person name="Goodwin S."/>
            <person name="Spatafora J."/>
            <person name="Crous P."/>
            <person name="Grigoriev I."/>
        </authorList>
    </citation>
    <scope>NUCLEOTIDE SEQUENCE</scope>
    <source>
        <strain evidence="2">CBS 279.74</strain>
    </source>
</reference>
<organism evidence="2 3">
    <name type="scientific">Pleomassaria siparia CBS 279.74</name>
    <dbReference type="NCBI Taxonomy" id="1314801"/>
    <lineage>
        <taxon>Eukaryota</taxon>
        <taxon>Fungi</taxon>
        <taxon>Dikarya</taxon>
        <taxon>Ascomycota</taxon>
        <taxon>Pezizomycotina</taxon>
        <taxon>Dothideomycetes</taxon>
        <taxon>Pleosporomycetidae</taxon>
        <taxon>Pleosporales</taxon>
        <taxon>Pleomassariaceae</taxon>
        <taxon>Pleomassaria</taxon>
    </lineage>
</organism>
<dbReference type="Pfam" id="PF11937">
    <property type="entry name" value="DUF3455"/>
    <property type="match status" value="1"/>
</dbReference>
<dbReference type="PANTHER" id="PTHR35567:SF1">
    <property type="entry name" value="CONSERVED FUNGAL PROTEIN (AFU_ORTHOLOGUE AFUA_1G14230)"/>
    <property type="match status" value="1"/>
</dbReference>